<protein>
    <submittedName>
        <fullName evidence="1">Uncharacterized protein</fullName>
    </submittedName>
</protein>
<proteinExistence type="predicted"/>
<gene>
    <name evidence="1" type="ORF">Hyperionvirus10_54</name>
</gene>
<sequence>MEKAIEWALKLFHKGAVTYTQDKYEYEKTKEIITLKLDKIAEGIAALQISNLRAAIEHFKIALTTIKIQGIITASVKKELEEARKLAIIAFDAVSNNDDRTIATKIIIVASVFLFYEDRVFLATNIHSALERLLEHKMIRTTAESECRDDWSFWKESREKFIETLRDLVIRCYRIIQKESIALPITESKMPPMETKLAVSDKLLSSINIDRDDYSRFLFWERICSPKAYKFTSLTIYDNRHIILGLSNGAILRIKQNSERRWQIDAELEISKEKSPVEKLTTFPNGQILSKIGSKHHLIDTAGTQELIHRFSDIFLHIISNTTIISLDKHNYPTLYTFLNGKWEPELLNPINWRFGITSACELLPGVIVTVHKHTENMTRGSYRHTGDVCILRKNTEGKWESYGKIFLENHIQQVGVSPKGQIIILTTYDIRIIVPADNPEGKLSGDIDQKWTTIQLPGFFCDRQENCFKILNNGTIIGGFLDCIMIWTPSSIINTYHVEKIKGTKSQICAIDQLLDKRIVTLNVGGCVMIHGFDYS</sequence>
<evidence type="ECO:0000313" key="1">
    <source>
        <dbReference type="EMBL" id="AYV83718.1"/>
    </source>
</evidence>
<reference evidence="1" key="1">
    <citation type="submission" date="2018-10" db="EMBL/GenBank/DDBJ databases">
        <title>Hidden diversity of soil giant viruses.</title>
        <authorList>
            <person name="Schulz F."/>
            <person name="Alteio L."/>
            <person name="Goudeau D."/>
            <person name="Ryan E.M."/>
            <person name="Malmstrom R.R."/>
            <person name="Blanchard J."/>
            <person name="Woyke T."/>
        </authorList>
    </citation>
    <scope>NUCLEOTIDE SEQUENCE</scope>
    <source>
        <strain evidence="1">HYV1</strain>
    </source>
</reference>
<accession>A0A3G5A8Y6</accession>
<name>A0A3G5A8Y6_9VIRU</name>
<dbReference type="EMBL" id="MK072392">
    <property type="protein sequence ID" value="AYV83718.1"/>
    <property type="molecule type" value="Genomic_DNA"/>
</dbReference>
<organism evidence="1">
    <name type="scientific">Hyperionvirus sp</name>
    <dbReference type="NCBI Taxonomy" id="2487770"/>
    <lineage>
        <taxon>Viruses</taxon>
        <taxon>Varidnaviria</taxon>
        <taxon>Bamfordvirae</taxon>
        <taxon>Nucleocytoviricota</taxon>
        <taxon>Megaviricetes</taxon>
        <taxon>Imitervirales</taxon>
        <taxon>Mimiviridae</taxon>
        <taxon>Klosneuvirinae</taxon>
    </lineage>
</organism>